<evidence type="ECO:0000313" key="2">
    <source>
        <dbReference type="EMBL" id="CAB4222230.1"/>
    </source>
</evidence>
<accession>A0A6J5QF52</accession>
<reference evidence="1" key="1">
    <citation type="submission" date="2020-05" db="EMBL/GenBank/DDBJ databases">
        <authorList>
            <person name="Chiriac C."/>
            <person name="Salcher M."/>
            <person name="Ghai R."/>
            <person name="Kavagutti S V."/>
        </authorList>
    </citation>
    <scope>NUCLEOTIDE SEQUENCE</scope>
</reference>
<sequence>MAATGIFADAITKLAASINALGLRAVTDPRNLAPRCVFLELPRFTSFNSNVADITISLQVIAAPPGNTDATDYLITTVDTIMAANIAVVAGEPITLIIGEQQFPAYELVCRLSSQRN</sequence>
<dbReference type="EMBL" id="LR797516">
    <property type="protein sequence ID" value="CAB4222230.1"/>
    <property type="molecule type" value="Genomic_DNA"/>
</dbReference>
<name>A0A6J5QF52_9CAUD</name>
<proteinExistence type="predicted"/>
<evidence type="ECO:0000313" key="1">
    <source>
        <dbReference type="EMBL" id="CAB4181006.1"/>
    </source>
</evidence>
<dbReference type="EMBL" id="LR797014">
    <property type="protein sequence ID" value="CAB4181006.1"/>
    <property type="molecule type" value="Genomic_DNA"/>
</dbReference>
<organism evidence="1">
    <name type="scientific">uncultured Caudovirales phage</name>
    <dbReference type="NCBI Taxonomy" id="2100421"/>
    <lineage>
        <taxon>Viruses</taxon>
        <taxon>Duplodnaviria</taxon>
        <taxon>Heunggongvirae</taxon>
        <taxon>Uroviricota</taxon>
        <taxon>Caudoviricetes</taxon>
        <taxon>Peduoviridae</taxon>
        <taxon>Maltschvirus</taxon>
        <taxon>Maltschvirus maltsch</taxon>
    </lineage>
</organism>
<gene>
    <name evidence="1" type="ORF">UFOVP1056_10</name>
    <name evidence="2" type="ORF">UFOVP1659_7</name>
</gene>
<protein>
    <submittedName>
        <fullName evidence="1">Uncharacterized protein</fullName>
    </submittedName>
</protein>